<keyword evidence="7 8" id="KW-0342">GTP-binding</keyword>
<name>A0A6J8ABA8_MYTCO</name>
<keyword evidence="10" id="KW-1185">Reference proteome</keyword>
<evidence type="ECO:0000313" key="10">
    <source>
        <dbReference type="Proteomes" id="UP000507470"/>
    </source>
</evidence>
<dbReference type="InterPro" id="IPR042111">
    <property type="entry name" value="Adenylosuccinate_synth_dom3"/>
</dbReference>
<accession>A0A6J8ABA8</accession>
<organism evidence="9 10">
    <name type="scientific">Mytilus coruscus</name>
    <name type="common">Sea mussel</name>
    <dbReference type="NCBI Taxonomy" id="42192"/>
    <lineage>
        <taxon>Eukaryota</taxon>
        <taxon>Metazoa</taxon>
        <taxon>Spiralia</taxon>
        <taxon>Lophotrochozoa</taxon>
        <taxon>Mollusca</taxon>
        <taxon>Bivalvia</taxon>
        <taxon>Autobranchia</taxon>
        <taxon>Pteriomorphia</taxon>
        <taxon>Mytilida</taxon>
        <taxon>Mytiloidea</taxon>
        <taxon>Mytilidae</taxon>
        <taxon>Mytilinae</taxon>
        <taxon>Mytilus</taxon>
    </lineage>
</organism>
<sequence>MVYRERVSPLVRDTVPFLHKAIKDGKHILIEGAQSTILDIDFGLYPFVTSSNCSVGGCMEWSRLISHELDEEVSRTELINETGDLLVNRGHEYGVTTGRKRRVGWLDMVMLNFSNMISGFTGIAITKLDILDIFKEIKIGIGYYLNGKKLESFPALAEDLKHVTVEYITLPGWNLDTSKARSFSDLPPNAQAYVRKIQELMNVPVKWIGVGQARESIIEVDQI</sequence>
<comment type="catalytic activity">
    <reaction evidence="8">
        <text>IMP + L-aspartate + GTP = N(6)-(1,2-dicarboxyethyl)-AMP + GDP + phosphate + 2 H(+)</text>
        <dbReference type="Rhea" id="RHEA:15753"/>
        <dbReference type="ChEBI" id="CHEBI:15378"/>
        <dbReference type="ChEBI" id="CHEBI:29991"/>
        <dbReference type="ChEBI" id="CHEBI:37565"/>
        <dbReference type="ChEBI" id="CHEBI:43474"/>
        <dbReference type="ChEBI" id="CHEBI:57567"/>
        <dbReference type="ChEBI" id="CHEBI:58053"/>
        <dbReference type="ChEBI" id="CHEBI:58189"/>
        <dbReference type="EC" id="6.3.4.4"/>
    </reaction>
</comment>
<comment type="similarity">
    <text evidence="8">Belongs to the adenylosuccinate synthetase family.</text>
</comment>
<dbReference type="HAMAP" id="MF_00011">
    <property type="entry name" value="Adenylosucc_synth"/>
    <property type="match status" value="1"/>
</dbReference>
<keyword evidence="6 8" id="KW-0460">Magnesium</keyword>
<dbReference type="EMBL" id="CACVKT020001098">
    <property type="protein sequence ID" value="CAC5365126.1"/>
    <property type="molecule type" value="Genomic_DNA"/>
</dbReference>
<evidence type="ECO:0000256" key="2">
    <source>
        <dbReference type="ARBA" id="ARBA00022598"/>
    </source>
</evidence>
<dbReference type="SUPFAM" id="SSF52540">
    <property type="entry name" value="P-loop containing nucleoside triphosphate hydrolases"/>
    <property type="match status" value="1"/>
</dbReference>
<dbReference type="Pfam" id="PF00709">
    <property type="entry name" value="Adenylsucc_synt"/>
    <property type="match status" value="1"/>
</dbReference>
<keyword evidence="8" id="KW-0963">Cytoplasm</keyword>
<evidence type="ECO:0000256" key="7">
    <source>
        <dbReference type="ARBA" id="ARBA00023134"/>
    </source>
</evidence>
<dbReference type="InterPro" id="IPR042109">
    <property type="entry name" value="Adenylosuccinate_synth_dom1"/>
</dbReference>
<evidence type="ECO:0000256" key="3">
    <source>
        <dbReference type="ARBA" id="ARBA00022723"/>
    </source>
</evidence>
<dbReference type="UniPathway" id="UPA00075">
    <property type="reaction ID" value="UER00335"/>
</dbReference>
<dbReference type="GO" id="GO:0046040">
    <property type="term" value="P:IMP metabolic process"/>
    <property type="evidence" value="ECO:0007669"/>
    <property type="project" value="TreeGrafter"/>
</dbReference>
<proteinExistence type="inferred from homology"/>
<evidence type="ECO:0000256" key="6">
    <source>
        <dbReference type="ARBA" id="ARBA00022842"/>
    </source>
</evidence>
<dbReference type="GO" id="GO:0005525">
    <property type="term" value="F:GTP binding"/>
    <property type="evidence" value="ECO:0007669"/>
    <property type="project" value="UniProtKB-UniRule"/>
</dbReference>
<gene>
    <name evidence="9" type="ORF">MCOR_5933</name>
</gene>
<dbReference type="SMART" id="SM00788">
    <property type="entry name" value="Adenylsucc_synt"/>
    <property type="match status" value="1"/>
</dbReference>
<dbReference type="GO" id="GO:0000287">
    <property type="term" value="F:magnesium ion binding"/>
    <property type="evidence" value="ECO:0007669"/>
    <property type="project" value="UniProtKB-UniRule"/>
</dbReference>
<comment type="subunit">
    <text evidence="1 8">Homodimer.</text>
</comment>
<evidence type="ECO:0000313" key="9">
    <source>
        <dbReference type="EMBL" id="CAC5365126.1"/>
    </source>
</evidence>
<feature type="binding site" evidence="8">
    <location>
        <position position="34"/>
    </location>
    <ligand>
        <name>IMP</name>
        <dbReference type="ChEBI" id="CHEBI:58053"/>
    </ligand>
</feature>
<protein>
    <recommendedName>
        <fullName evidence="8">Adenylosuccinate synthetase</fullName>
        <shortName evidence="8">AMPSase</shortName>
        <shortName evidence="8">AdSS</shortName>
        <ecNumber evidence="8">6.3.4.4</ecNumber>
    </recommendedName>
    <alternativeName>
        <fullName evidence="8">IMP--aspartate ligase</fullName>
    </alternativeName>
</protein>
<feature type="binding site" evidence="8">
    <location>
        <begin position="95"/>
        <end position="101"/>
    </location>
    <ligand>
        <name>substrate</name>
    </ligand>
</feature>
<keyword evidence="3 8" id="KW-0479">Metal-binding</keyword>
<dbReference type="InterPro" id="IPR001114">
    <property type="entry name" value="Adenylosuccinate_synthetase"/>
</dbReference>
<keyword evidence="5 8" id="KW-0658">Purine biosynthesis</keyword>
<evidence type="ECO:0000256" key="8">
    <source>
        <dbReference type="HAMAP-Rule" id="MF_03125"/>
    </source>
</evidence>
<comment type="pathway">
    <text evidence="8">Purine metabolism; AMP biosynthesis via de novo pathway; AMP from IMP: step 1/2.</text>
</comment>
<comment type="cofactor">
    <cofactor evidence="8">
        <name>Mg(2+)</name>
        <dbReference type="ChEBI" id="CHEBI:18420"/>
    </cofactor>
    <text evidence="8">Binds 1 Mg(2+) ion per subunit.</text>
</comment>
<dbReference type="PANTHER" id="PTHR11846">
    <property type="entry name" value="ADENYLOSUCCINATE SYNTHETASE"/>
    <property type="match status" value="1"/>
</dbReference>
<keyword evidence="4 8" id="KW-0547">Nucleotide-binding</keyword>
<evidence type="ECO:0000256" key="1">
    <source>
        <dbReference type="ARBA" id="ARBA00011738"/>
    </source>
</evidence>
<feature type="binding site" evidence="8">
    <location>
        <position position="101"/>
    </location>
    <ligand>
        <name>GTP</name>
        <dbReference type="ChEBI" id="CHEBI:37565"/>
    </ligand>
</feature>
<dbReference type="Proteomes" id="UP000507470">
    <property type="component" value="Unassembled WGS sequence"/>
</dbReference>
<dbReference type="GO" id="GO:0044208">
    <property type="term" value="P:'de novo' AMP biosynthetic process"/>
    <property type="evidence" value="ECO:0007669"/>
    <property type="project" value="UniProtKB-UniRule"/>
</dbReference>
<feature type="binding site" evidence="8">
    <location>
        <position position="49"/>
    </location>
    <ligand>
        <name>IMP</name>
        <dbReference type="ChEBI" id="CHEBI:58053"/>
    </ligand>
</feature>
<dbReference type="GO" id="GO:0004019">
    <property type="term" value="F:adenylosuccinate synthase activity"/>
    <property type="evidence" value="ECO:0007669"/>
    <property type="project" value="UniProtKB-UniRule"/>
</dbReference>
<dbReference type="Gene3D" id="3.40.440.10">
    <property type="entry name" value="Adenylosuccinate Synthetase, subunit A, domain 1"/>
    <property type="match status" value="1"/>
</dbReference>
<dbReference type="GO" id="GO:0005737">
    <property type="term" value="C:cytoplasm"/>
    <property type="evidence" value="ECO:0007669"/>
    <property type="project" value="UniProtKB-SubCell"/>
</dbReference>
<feature type="binding site" evidence="8">
    <location>
        <position position="99"/>
    </location>
    <ligand>
        <name>IMP</name>
        <dbReference type="ChEBI" id="CHEBI:58053"/>
    </ligand>
</feature>
<evidence type="ECO:0000256" key="4">
    <source>
        <dbReference type="ARBA" id="ARBA00022741"/>
    </source>
</evidence>
<comment type="subcellular location">
    <subcellularLocation>
        <location evidence="8">Cytoplasm</location>
    </subcellularLocation>
</comment>
<feature type="binding site" evidence="8">
    <location>
        <begin position="127"/>
        <end position="129"/>
    </location>
    <ligand>
        <name>GTP</name>
        <dbReference type="ChEBI" id="CHEBI:37565"/>
    </ligand>
</feature>
<dbReference type="OrthoDB" id="10265645at2759"/>
<evidence type="ECO:0000256" key="5">
    <source>
        <dbReference type="ARBA" id="ARBA00022755"/>
    </source>
</evidence>
<dbReference type="EC" id="6.3.4.4" evidence="8"/>
<reference evidence="9 10" key="1">
    <citation type="submission" date="2020-06" db="EMBL/GenBank/DDBJ databases">
        <authorList>
            <person name="Li R."/>
            <person name="Bekaert M."/>
        </authorList>
    </citation>
    <scope>NUCLEOTIDE SEQUENCE [LARGE SCALE GENOMIC DNA]</scope>
    <source>
        <strain evidence="10">wild</strain>
    </source>
</reference>
<dbReference type="Gene3D" id="3.90.170.10">
    <property type="entry name" value="Adenylosuccinate Synthetase, subunit A, domain 3"/>
    <property type="match status" value="1"/>
</dbReference>
<feature type="binding site" evidence="8">
    <location>
        <begin position="209"/>
        <end position="211"/>
    </location>
    <ligand>
        <name>GTP</name>
        <dbReference type="ChEBI" id="CHEBI:37565"/>
    </ligand>
</feature>
<dbReference type="FunFam" id="3.90.170.10:FF:000001">
    <property type="entry name" value="Adenylosuccinate synthetase"/>
    <property type="match status" value="1"/>
</dbReference>
<dbReference type="AlphaFoldDB" id="A0A6J8ABA8"/>
<dbReference type="PANTHER" id="PTHR11846:SF0">
    <property type="entry name" value="ADENYLOSUCCINATE SYNTHETASE"/>
    <property type="match status" value="1"/>
</dbReference>
<keyword evidence="2 8" id="KW-0436">Ligase</keyword>
<comment type="caution">
    <text evidence="8">Lacks conserved residue(s) required for the propagation of feature annotation.</text>
</comment>
<comment type="function">
    <text evidence="8">Plays an important role in the de novo pathway and in the salvage pathway of purine nucleotide biosynthesis. Catalyzes the first commited step in the biosynthesis of AMP from IMP.</text>
</comment>
<dbReference type="InterPro" id="IPR027417">
    <property type="entry name" value="P-loop_NTPase"/>
</dbReference>